<comment type="caution">
    <text evidence="3">The sequence shown here is derived from an EMBL/GenBank/DDBJ whole genome shotgun (WGS) entry which is preliminary data.</text>
</comment>
<dbReference type="Proteomes" id="UP000623967">
    <property type="component" value="Unassembled WGS sequence"/>
</dbReference>
<evidence type="ECO:0000313" key="4">
    <source>
        <dbReference type="Proteomes" id="UP000623967"/>
    </source>
</evidence>
<accession>A0ABS1TMN9</accession>
<gene>
    <name evidence="3" type="ORF">JK635_08595</name>
</gene>
<evidence type="ECO:0000259" key="2">
    <source>
        <dbReference type="PROSITE" id="PS50943"/>
    </source>
</evidence>
<evidence type="ECO:0000256" key="1">
    <source>
        <dbReference type="ARBA" id="ARBA00023125"/>
    </source>
</evidence>
<dbReference type="SUPFAM" id="SSF47413">
    <property type="entry name" value="lambda repressor-like DNA-binding domains"/>
    <property type="match status" value="1"/>
</dbReference>
<dbReference type="EMBL" id="JAESWB010000165">
    <property type="protein sequence ID" value="MBL4952264.1"/>
    <property type="molecule type" value="Genomic_DNA"/>
</dbReference>
<sequence length="372" mass="43693">MRELKFAENFVRLRKQFDMTQGDVAAYVGVSNSAVSKWEQGLSYPDLSLLPKLATLLDVTIDELLGYEPQLTNIRIMEVYRDFSQRFSKESFETVQDDIEDMLKEYYSCYPLLVRISQLYLNHYFYSEHPQTVLKRVIELCERTVALSGDYHLNQEAQVIHASALLIMGKPQELLNCVGYDVPIQFGVEKLIAKAYAMLANVQKAKETLQISTFQHLLIMISSEIEFLEYASDDRKLFDEMINRIENVINLYNIENLNIHIKLMFYYKAALGYMQQQRHKAALSMLERFYQTCKNISFPMKICGDDYFYTVDNWIEQNINSSSYAPRDEQAIKNDLLKMLQKEPMFLPLHEEPTFKMIFRNLQRIFNLNEKP</sequence>
<name>A0ABS1TMN9_9BACI</name>
<dbReference type="RefSeq" id="WP_202653538.1">
    <property type="nucleotide sequence ID" value="NZ_JAESWB010000165.1"/>
</dbReference>
<reference evidence="3 4" key="1">
    <citation type="submission" date="2021-01" db="EMBL/GenBank/DDBJ databases">
        <title>Genome public.</title>
        <authorList>
            <person name="Liu C."/>
            <person name="Sun Q."/>
        </authorList>
    </citation>
    <scope>NUCLEOTIDE SEQUENCE [LARGE SCALE GENOMIC DNA]</scope>
    <source>
        <strain evidence="3 4">YIM B02564</strain>
    </source>
</reference>
<evidence type="ECO:0000313" key="3">
    <source>
        <dbReference type="EMBL" id="MBL4952264.1"/>
    </source>
</evidence>
<protein>
    <submittedName>
        <fullName evidence="3">Helix-turn-helix transcriptional regulator</fullName>
    </submittedName>
</protein>
<dbReference type="PROSITE" id="PS50943">
    <property type="entry name" value="HTH_CROC1"/>
    <property type="match status" value="1"/>
</dbReference>
<keyword evidence="1" id="KW-0238">DNA-binding</keyword>
<organism evidence="3 4">
    <name type="scientific">Neobacillus paridis</name>
    <dbReference type="NCBI Taxonomy" id="2803862"/>
    <lineage>
        <taxon>Bacteria</taxon>
        <taxon>Bacillati</taxon>
        <taxon>Bacillota</taxon>
        <taxon>Bacilli</taxon>
        <taxon>Bacillales</taxon>
        <taxon>Bacillaceae</taxon>
        <taxon>Neobacillus</taxon>
    </lineage>
</organism>
<dbReference type="SMART" id="SM00530">
    <property type="entry name" value="HTH_XRE"/>
    <property type="match status" value="1"/>
</dbReference>
<dbReference type="InterPro" id="IPR001387">
    <property type="entry name" value="Cro/C1-type_HTH"/>
</dbReference>
<dbReference type="Pfam" id="PF01381">
    <property type="entry name" value="HTH_3"/>
    <property type="match status" value="1"/>
</dbReference>
<dbReference type="PANTHER" id="PTHR46558:SF11">
    <property type="entry name" value="HTH-TYPE TRANSCRIPTIONAL REGULATOR XRE"/>
    <property type="match status" value="1"/>
</dbReference>
<feature type="domain" description="HTH cro/C1-type" evidence="2">
    <location>
        <begin position="12"/>
        <end position="64"/>
    </location>
</feature>
<keyword evidence="4" id="KW-1185">Reference proteome</keyword>
<dbReference type="InterPro" id="IPR010982">
    <property type="entry name" value="Lambda_DNA-bd_dom_sf"/>
</dbReference>
<dbReference type="Gene3D" id="1.10.260.40">
    <property type="entry name" value="lambda repressor-like DNA-binding domains"/>
    <property type="match status" value="1"/>
</dbReference>
<dbReference type="CDD" id="cd00093">
    <property type="entry name" value="HTH_XRE"/>
    <property type="match status" value="1"/>
</dbReference>
<dbReference type="PANTHER" id="PTHR46558">
    <property type="entry name" value="TRACRIPTIONAL REGULATORY PROTEIN-RELATED-RELATED"/>
    <property type="match status" value="1"/>
</dbReference>
<proteinExistence type="predicted"/>